<dbReference type="NCBIfam" id="TIGR00959">
    <property type="entry name" value="ffh"/>
    <property type="match status" value="1"/>
</dbReference>
<dbReference type="AlphaFoldDB" id="A0A0P6XGW5"/>
<dbReference type="InterPro" id="IPR000897">
    <property type="entry name" value="SRP54_GTPase_dom"/>
</dbReference>
<protein>
    <recommendedName>
        <fullName evidence="9">Signal recognition particle protein</fullName>
        <ecNumber evidence="9">3.6.5.4</ecNumber>
    </recommendedName>
    <alternativeName>
        <fullName evidence="9">Fifty-four homolog</fullName>
    </alternativeName>
</protein>
<dbReference type="SUPFAM" id="SSF47446">
    <property type="entry name" value="Signal peptide-binding domain"/>
    <property type="match status" value="1"/>
</dbReference>
<dbReference type="InterPro" id="IPR042101">
    <property type="entry name" value="SRP54_N_sf"/>
</dbReference>
<dbReference type="SMART" id="SM00963">
    <property type="entry name" value="SRP54_N"/>
    <property type="match status" value="1"/>
</dbReference>
<evidence type="ECO:0000256" key="9">
    <source>
        <dbReference type="HAMAP-Rule" id="MF_00306"/>
    </source>
</evidence>
<comment type="catalytic activity">
    <reaction evidence="8 9">
        <text>GTP + H2O = GDP + phosphate + H(+)</text>
        <dbReference type="Rhea" id="RHEA:19669"/>
        <dbReference type="ChEBI" id="CHEBI:15377"/>
        <dbReference type="ChEBI" id="CHEBI:15378"/>
        <dbReference type="ChEBI" id="CHEBI:37565"/>
        <dbReference type="ChEBI" id="CHEBI:43474"/>
        <dbReference type="ChEBI" id="CHEBI:58189"/>
        <dbReference type="EC" id="3.6.5.4"/>
    </reaction>
</comment>
<dbReference type="InterPro" id="IPR022941">
    <property type="entry name" value="SRP54"/>
</dbReference>
<dbReference type="PROSITE" id="PS00300">
    <property type="entry name" value="SRP54"/>
    <property type="match status" value="1"/>
</dbReference>
<keyword evidence="2 9" id="KW-0547">Nucleotide-binding</keyword>
<evidence type="ECO:0000256" key="8">
    <source>
        <dbReference type="ARBA" id="ARBA00048027"/>
    </source>
</evidence>
<dbReference type="GO" id="GO:0003924">
    <property type="term" value="F:GTPase activity"/>
    <property type="evidence" value="ECO:0007669"/>
    <property type="project" value="UniProtKB-UniRule"/>
</dbReference>
<dbReference type="SMART" id="SM00962">
    <property type="entry name" value="SRP54"/>
    <property type="match status" value="1"/>
</dbReference>
<organism evidence="11 12">
    <name type="scientific">Thermanaerothrix daxensis</name>
    <dbReference type="NCBI Taxonomy" id="869279"/>
    <lineage>
        <taxon>Bacteria</taxon>
        <taxon>Bacillati</taxon>
        <taxon>Chloroflexota</taxon>
        <taxon>Anaerolineae</taxon>
        <taxon>Anaerolineales</taxon>
        <taxon>Anaerolineaceae</taxon>
        <taxon>Thermanaerothrix</taxon>
    </lineage>
</organism>
<feature type="binding site" evidence="9">
    <location>
        <begin position="187"/>
        <end position="191"/>
    </location>
    <ligand>
        <name>GTP</name>
        <dbReference type="ChEBI" id="CHEBI:37565"/>
    </ligand>
</feature>
<dbReference type="GO" id="GO:0005525">
    <property type="term" value="F:GTP binding"/>
    <property type="evidence" value="ECO:0007669"/>
    <property type="project" value="UniProtKB-UniRule"/>
</dbReference>
<keyword evidence="6 9" id="KW-0733">Signal recognition particle</keyword>
<evidence type="ECO:0000256" key="2">
    <source>
        <dbReference type="ARBA" id="ARBA00022741"/>
    </source>
</evidence>
<dbReference type="PATRIC" id="fig|869279.4.peg.1991"/>
<comment type="caution">
    <text evidence="11">The sequence shown here is derived from an EMBL/GenBank/DDBJ whole genome shotgun (WGS) entry which is preliminary data.</text>
</comment>
<comment type="function">
    <text evidence="9">Involved in targeting and insertion of nascent membrane proteins into the cytoplasmic membrane. Binds to the hydrophobic signal sequence of the ribosome-nascent chain (RNC) as it emerges from the ribosomes. The SRP-RNC complex is then targeted to the cytoplasmic membrane where it interacts with the SRP receptor FtsY.</text>
</comment>
<dbReference type="SMART" id="SM00382">
    <property type="entry name" value="AAA"/>
    <property type="match status" value="1"/>
</dbReference>
<dbReference type="InterPro" id="IPR004125">
    <property type="entry name" value="Signal_recog_particle_SRP54_M"/>
</dbReference>
<comment type="domain">
    <text evidence="9">Composed of three domains: the N-terminal N domain, which is responsible for interactions with the ribosome, the central G domain, which binds GTP, and the C-terminal M domain, which binds the RNA and the signal sequence of the RNC.</text>
</comment>
<name>A0A0P6XGW5_9CHLR</name>
<keyword evidence="4 9" id="KW-0694">RNA-binding</keyword>
<dbReference type="InterPro" id="IPR003593">
    <property type="entry name" value="AAA+_ATPase"/>
</dbReference>
<evidence type="ECO:0000256" key="3">
    <source>
        <dbReference type="ARBA" id="ARBA00022801"/>
    </source>
</evidence>
<dbReference type="GO" id="GO:0048500">
    <property type="term" value="C:signal recognition particle"/>
    <property type="evidence" value="ECO:0007669"/>
    <property type="project" value="UniProtKB-UniRule"/>
</dbReference>
<dbReference type="Gene3D" id="1.10.260.30">
    <property type="entry name" value="Signal recognition particle, SRP54 subunit, M-domain"/>
    <property type="match status" value="1"/>
</dbReference>
<dbReference type="PANTHER" id="PTHR11564">
    <property type="entry name" value="SIGNAL RECOGNITION PARTICLE 54K PROTEIN SRP54"/>
    <property type="match status" value="1"/>
</dbReference>
<evidence type="ECO:0000259" key="10">
    <source>
        <dbReference type="PROSITE" id="PS00300"/>
    </source>
</evidence>
<keyword evidence="7 9" id="KW-0687">Ribonucleoprotein</keyword>
<dbReference type="InterPro" id="IPR013822">
    <property type="entry name" value="Signal_recog_particl_SRP54_hlx"/>
</dbReference>
<dbReference type="InterPro" id="IPR004780">
    <property type="entry name" value="SRP"/>
</dbReference>
<dbReference type="InterPro" id="IPR027417">
    <property type="entry name" value="P-loop_NTPase"/>
</dbReference>
<dbReference type="PANTHER" id="PTHR11564:SF5">
    <property type="entry name" value="SIGNAL RECOGNITION PARTICLE SUBUNIT SRP54"/>
    <property type="match status" value="1"/>
</dbReference>
<comment type="subunit">
    <text evidence="9">Part of the signal recognition particle protein translocation system, which is composed of SRP and FtsY.</text>
</comment>
<dbReference type="InterPro" id="IPR036891">
    <property type="entry name" value="Signal_recog_part_SRP54_M_sf"/>
</dbReference>
<dbReference type="Gene3D" id="3.40.50.300">
    <property type="entry name" value="P-loop containing nucleotide triphosphate hydrolases"/>
    <property type="match status" value="1"/>
</dbReference>
<keyword evidence="9" id="KW-0963">Cytoplasm</keyword>
<dbReference type="STRING" id="869279.SE15_11850"/>
<feature type="binding site" evidence="9">
    <location>
        <begin position="106"/>
        <end position="113"/>
    </location>
    <ligand>
        <name>GTP</name>
        <dbReference type="ChEBI" id="CHEBI:37565"/>
    </ligand>
</feature>
<feature type="domain" description="SRP54-type proteins GTP-binding" evidence="10">
    <location>
        <begin position="266"/>
        <end position="279"/>
    </location>
</feature>
<dbReference type="Pfam" id="PF02978">
    <property type="entry name" value="SRP_SPB"/>
    <property type="match status" value="1"/>
</dbReference>
<evidence type="ECO:0000256" key="4">
    <source>
        <dbReference type="ARBA" id="ARBA00022884"/>
    </source>
</evidence>
<dbReference type="SUPFAM" id="SSF52540">
    <property type="entry name" value="P-loop containing nucleoside triphosphate hydrolases"/>
    <property type="match status" value="1"/>
</dbReference>
<evidence type="ECO:0000313" key="12">
    <source>
        <dbReference type="Proteomes" id="UP000050544"/>
    </source>
</evidence>
<accession>A0A0P6XGW5</accession>
<dbReference type="Gene3D" id="1.20.120.140">
    <property type="entry name" value="Signal recognition particle SRP54, nucleotide-binding domain"/>
    <property type="match status" value="1"/>
</dbReference>
<proteinExistence type="inferred from homology"/>
<comment type="similarity">
    <text evidence="1 9">Belongs to the GTP-binding SRP family. SRP54 subfamily.</text>
</comment>
<gene>
    <name evidence="9" type="primary">ffh</name>
    <name evidence="11" type="ORF">SE15_11850</name>
</gene>
<keyword evidence="12" id="KW-1185">Reference proteome</keyword>
<keyword evidence="5 9" id="KW-0342">GTP-binding</keyword>
<sequence length="440" mass="48342">MFEALTQKLEGIFKELRRRGKLTPADVDAVMREVRLALLEADVHYSVVKDFIARVRERAIGHEVSRALNPAQQVIKIVHEELIATLGEPERLNLSGLKPRVIMLVGLQGSGKTTAAAKLAAQLRSQGERVMLVAADPYRPAAIKQLQTLGERVGVPVFYEAGVKPPQLVARAYEQAQKGGITVLIIDTAGRSQLDEALMDELRAIIQKVTPNETLLVVDAMIGQEALNIASGFQQAIPLTGLMFTKMDGDARGGAAISIRAVTGVPIKYLGTGESLEALEAFDPRRLASRILGMGDVIGLIERAEAAYSEQEAQKQAERMLAGQFTLEDFAQQLRQIRKMGPLHQILEMLPGGMGQMARAISPEEAERNLKITEAIINSMTKEERLHPEILNASRRRRIARGSGTDVQDVNRVLKQFRDAQRLFKTLQKTGGRGLSRLLG</sequence>
<reference evidence="11 12" key="1">
    <citation type="submission" date="2015-07" db="EMBL/GenBank/DDBJ databases">
        <title>Whole genome sequence of Thermanaerothrix daxensis DSM 23592.</title>
        <authorList>
            <person name="Hemp J."/>
            <person name="Ward L.M."/>
            <person name="Pace L.A."/>
            <person name="Fischer W.W."/>
        </authorList>
    </citation>
    <scope>NUCLEOTIDE SEQUENCE [LARGE SCALE GENOMIC DNA]</scope>
    <source>
        <strain evidence="11 12">GNS-1</strain>
    </source>
</reference>
<dbReference type="Pfam" id="PF02881">
    <property type="entry name" value="SRP54_N"/>
    <property type="match status" value="1"/>
</dbReference>
<dbReference type="OrthoDB" id="9804720at2"/>
<dbReference type="EMBL" id="LGKO01000005">
    <property type="protein sequence ID" value="KPL82751.1"/>
    <property type="molecule type" value="Genomic_DNA"/>
</dbReference>
<feature type="binding site" evidence="9">
    <location>
        <begin position="245"/>
        <end position="248"/>
    </location>
    <ligand>
        <name>GTP</name>
        <dbReference type="ChEBI" id="CHEBI:37565"/>
    </ligand>
</feature>
<comment type="subcellular location">
    <subcellularLocation>
        <location evidence="9">Cytoplasm</location>
    </subcellularLocation>
    <text evidence="9">The SRP-RNC complex is targeted to the cytoplasmic membrane.</text>
</comment>
<dbReference type="GO" id="GO:0008312">
    <property type="term" value="F:7S RNA binding"/>
    <property type="evidence" value="ECO:0007669"/>
    <property type="project" value="InterPro"/>
</dbReference>
<keyword evidence="3 9" id="KW-0378">Hydrolase</keyword>
<evidence type="ECO:0000256" key="7">
    <source>
        <dbReference type="ARBA" id="ARBA00023274"/>
    </source>
</evidence>
<dbReference type="EC" id="3.6.5.4" evidence="9"/>
<dbReference type="GO" id="GO:0006614">
    <property type="term" value="P:SRP-dependent cotranslational protein targeting to membrane"/>
    <property type="evidence" value="ECO:0007669"/>
    <property type="project" value="InterPro"/>
</dbReference>
<dbReference type="RefSeq" id="WP_054522299.1">
    <property type="nucleotide sequence ID" value="NZ_LGKO01000005.1"/>
</dbReference>
<evidence type="ECO:0000256" key="6">
    <source>
        <dbReference type="ARBA" id="ARBA00023135"/>
    </source>
</evidence>
<dbReference type="HAMAP" id="MF_00306">
    <property type="entry name" value="SRP54"/>
    <property type="match status" value="1"/>
</dbReference>
<dbReference type="Pfam" id="PF00448">
    <property type="entry name" value="SRP54"/>
    <property type="match status" value="1"/>
</dbReference>
<evidence type="ECO:0000256" key="5">
    <source>
        <dbReference type="ARBA" id="ARBA00023134"/>
    </source>
</evidence>
<dbReference type="Proteomes" id="UP000050544">
    <property type="component" value="Unassembled WGS sequence"/>
</dbReference>
<evidence type="ECO:0000313" key="11">
    <source>
        <dbReference type="EMBL" id="KPL82751.1"/>
    </source>
</evidence>
<evidence type="ECO:0000256" key="1">
    <source>
        <dbReference type="ARBA" id="ARBA00005450"/>
    </source>
</evidence>